<reference evidence="2" key="2">
    <citation type="journal article" date="2018" name="Plant J.">
        <title>The Sorghum bicolor reference genome: improved assembly, gene annotations, a transcriptome atlas, and signatures of genome organization.</title>
        <authorList>
            <person name="McCormick R.F."/>
            <person name="Truong S.K."/>
            <person name="Sreedasyam A."/>
            <person name="Jenkins J."/>
            <person name="Shu S."/>
            <person name="Sims D."/>
            <person name="Kennedy M."/>
            <person name="Amirebrahimi M."/>
            <person name="Weers B.D."/>
            <person name="McKinley B."/>
            <person name="Mattison A."/>
            <person name="Morishige D.T."/>
            <person name="Grimwood J."/>
            <person name="Schmutz J."/>
            <person name="Mullet J.E."/>
        </authorList>
    </citation>
    <scope>NUCLEOTIDE SEQUENCE [LARGE SCALE GENOMIC DNA]</scope>
    <source>
        <strain evidence="2">cv. BTx623</strain>
    </source>
</reference>
<reference evidence="1 2" key="1">
    <citation type="journal article" date="2009" name="Nature">
        <title>The Sorghum bicolor genome and the diversification of grasses.</title>
        <authorList>
            <person name="Paterson A.H."/>
            <person name="Bowers J.E."/>
            <person name="Bruggmann R."/>
            <person name="Dubchak I."/>
            <person name="Grimwood J."/>
            <person name="Gundlach H."/>
            <person name="Haberer G."/>
            <person name="Hellsten U."/>
            <person name="Mitros T."/>
            <person name="Poliakov A."/>
            <person name="Schmutz J."/>
            <person name="Spannagl M."/>
            <person name="Tang H."/>
            <person name="Wang X."/>
            <person name="Wicker T."/>
            <person name="Bharti A.K."/>
            <person name="Chapman J."/>
            <person name="Feltus F.A."/>
            <person name="Gowik U."/>
            <person name="Grigoriev I.V."/>
            <person name="Lyons E."/>
            <person name="Maher C.A."/>
            <person name="Martis M."/>
            <person name="Narechania A."/>
            <person name="Otillar R.P."/>
            <person name="Penning B.W."/>
            <person name="Salamov A.A."/>
            <person name="Wang Y."/>
            <person name="Zhang L."/>
            <person name="Carpita N.C."/>
            <person name="Freeling M."/>
            <person name="Gingle A.R."/>
            <person name="Hash C.T."/>
            <person name="Keller B."/>
            <person name="Klein P."/>
            <person name="Kresovich S."/>
            <person name="McCann M.C."/>
            <person name="Ming R."/>
            <person name="Peterson D.G."/>
            <person name="Mehboob-ur-Rahman"/>
            <person name="Ware D."/>
            <person name="Westhoff P."/>
            <person name="Mayer K.F."/>
            <person name="Messing J."/>
            <person name="Rokhsar D.S."/>
        </authorList>
    </citation>
    <scope>NUCLEOTIDE SEQUENCE [LARGE SCALE GENOMIC DNA]</scope>
    <source>
        <strain evidence="2">cv. BTx623</strain>
    </source>
</reference>
<evidence type="ECO:0000313" key="2">
    <source>
        <dbReference type="Proteomes" id="UP000000768"/>
    </source>
</evidence>
<gene>
    <name evidence="1" type="ORF">SORBI_3004G039800</name>
</gene>
<organism evidence="1 2">
    <name type="scientific">Sorghum bicolor</name>
    <name type="common">Sorghum</name>
    <name type="synonym">Sorghum vulgare</name>
    <dbReference type="NCBI Taxonomy" id="4558"/>
    <lineage>
        <taxon>Eukaryota</taxon>
        <taxon>Viridiplantae</taxon>
        <taxon>Streptophyta</taxon>
        <taxon>Embryophyta</taxon>
        <taxon>Tracheophyta</taxon>
        <taxon>Spermatophyta</taxon>
        <taxon>Magnoliopsida</taxon>
        <taxon>Liliopsida</taxon>
        <taxon>Poales</taxon>
        <taxon>Poaceae</taxon>
        <taxon>PACMAD clade</taxon>
        <taxon>Panicoideae</taxon>
        <taxon>Andropogonodae</taxon>
        <taxon>Andropogoneae</taxon>
        <taxon>Sorghinae</taxon>
        <taxon>Sorghum</taxon>
    </lineage>
</organism>
<dbReference type="HOGENOM" id="CLU_1613724_0_0_1"/>
<dbReference type="InParanoid" id="C5XUM7"/>
<dbReference type="AlphaFoldDB" id="C5XUM7"/>
<sequence>MAKLSREATTFRRVMESLFHHFDNADSWSSKNGLALCVLLDMQMFMENSGDAGPVLDMMSVMLEYISCTPLVAIATTSAVYHTALASIPNLSYQNKVFPEALFHQLLLAMVHPDHETRVGAHHQRTLSRAVSVFSSSAALFDKLRRNKSSFREYLHDGSMNRILH</sequence>
<accession>C5XUM7</accession>
<protein>
    <submittedName>
        <fullName evidence="1">Uncharacterized protein</fullName>
    </submittedName>
</protein>
<dbReference type="PANTHER" id="PTHR46087">
    <property type="entry name" value="PUTATIVE, EXPRESSED-RELATED"/>
    <property type="match status" value="1"/>
</dbReference>
<name>C5XUM7_SORBI</name>
<dbReference type="PANTHER" id="PTHR46087:SF20">
    <property type="entry name" value="OS02G0143200 PROTEIN"/>
    <property type="match status" value="1"/>
</dbReference>
<dbReference type="eggNOG" id="KOG1877">
    <property type="taxonomic scope" value="Eukaryota"/>
</dbReference>
<dbReference type="InterPro" id="IPR055296">
    <property type="entry name" value="SRL2-like"/>
</dbReference>
<dbReference type="EMBL" id="CM000763">
    <property type="protein sequence ID" value="EES06272.1"/>
    <property type="molecule type" value="Genomic_DNA"/>
</dbReference>
<dbReference type="Proteomes" id="UP000000768">
    <property type="component" value="Chromosome 4"/>
</dbReference>
<evidence type="ECO:0000313" key="1">
    <source>
        <dbReference type="EMBL" id="EES06272.1"/>
    </source>
</evidence>
<keyword evidence="2" id="KW-1185">Reference proteome</keyword>
<dbReference type="Gramene" id="EES06272">
    <property type="protein sequence ID" value="EES06272"/>
    <property type="gene ID" value="SORBI_3004G039800"/>
</dbReference>
<dbReference type="STRING" id="4558.C5XUM7"/>
<proteinExistence type="predicted"/>